<feature type="transmembrane region" description="Helical" evidence="1">
    <location>
        <begin position="35"/>
        <end position="58"/>
    </location>
</feature>
<protein>
    <submittedName>
        <fullName evidence="2">Uncharacterized protein</fullName>
    </submittedName>
</protein>
<keyword evidence="1" id="KW-1133">Transmembrane helix</keyword>
<dbReference type="EMBL" id="JABANE010000067">
    <property type="protein sequence ID" value="NME70576.1"/>
    <property type="molecule type" value="Genomic_DNA"/>
</dbReference>
<keyword evidence="1" id="KW-0812">Transmembrane</keyword>
<keyword evidence="1" id="KW-0472">Membrane</keyword>
<evidence type="ECO:0000313" key="3">
    <source>
        <dbReference type="Proteomes" id="UP000576082"/>
    </source>
</evidence>
<evidence type="ECO:0000256" key="1">
    <source>
        <dbReference type="SAM" id="Phobius"/>
    </source>
</evidence>
<dbReference type="Proteomes" id="UP000576082">
    <property type="component" value="Unassembled WGS sequence"/>
</dbReference>
<dbReference type="RefSeq" id="WP_169658809.1">
    <property type="nucleotide sequence ID" value="NZ_JABANE010000067.1"/>
</dbReference>
<proteinExistence type="predicted"/>
<accession>A0A7X9RXI8</accession>
<sequence>MIKRRRNISETWQLHILAVIIVGPDIALRDLSDTIGIFGFIRMIIAYLIAYSITWIGFKIVDGVKKLLN</sequence>
<evidence type="ECO:0000313" key="2">
    <source>
        <dbReference type="EMBL" id="NME70576.1"/>
    </source>
</evidence>
<dbReference type="AlphaFoldDB" id="A0A7X9RXI8"/>
<name>A0A7X9RXI8_9BACT</name>
<keyword evidence="3" id="KW-1185">Reference proteome</keyword>
<organism evidence="2 3">
    <name type="scientific">Flammeovirga aprica JL-4</name>
    <dbReference type="NCBI Taxonomy" id="694437"/>
    <lineage>
        <taxon>Bacteria</taxon>
        <taxon>Pseudomonadati</taxon>
        <taxon>Bacteroidota</taxon>
        <taxon>Cytophagia</taxon>
        <taxon>Cytophagales</taxon>
        <taxon>Flammeovirgaceae</taxon>
        <taxon>Flammeovirga</taxon>
    </lineage>
</organism>
<gene>
    <name evidence="2" type="ORF">HHU12_21550</name>
</gene>
<comment type="caution">
    <text evidence="2">The sequence shown here is derived from an EMBL/GenBank/DDBJ whole genome shotgun (WGS) entry which is preliminary data.</text>
</comment>
<reference evidence="2 3" key="1">
    <citation type="submission" date="2020-04" db="EMBL/GenBank/DDBJ databases">
        <title>Flammeovirga sp. SR4, a novel species isolated from seawater.</title>
        <authorList>
            <person name="Wang X."/>
        </authorList>
    </citation>
    <scope>NUCLEOTIDE SEQUENCE [LARGE SCALE GENOMIC DNA]</scope>
    <source>
        <strain evidence="2 3">ATCC 23126</strain>
    </source>
</reference>